<name>A0A4W2CUG6_BOBOX</name>
<proteinExistence type="predicted"/>
<sequence length="98" mass="11452">LYLIIVIKYNFIILSKQMQLFTAYSASQFDILIQIYKKIFSKFNKLLYCHFVVSTVDKGIENESMGLQGQELKNTQMKKRKTDGLPSRNSIQMIMFSV</sequence>
<protein>
    <submittedName>
        <fullName evidence="1">Uncharacterized protein</fullName>
    </submittedName>
</protein>
<reference evidence="1" key="2">
    <citation type="submission" date="2025-08" db="UniProtKB">
        <authorList>
            <consortium name="Ensembl"/>
        </authorList>
    </citation>
    <scope>IDENTIFICATION</scope>
</reference>
<evidence type="ECO:0000313" key="1">
    <source>
        <dbReference type="Ensembl" id="ENSBIXP00000017002.1"/>
    </source>
</evidence>
<dbReference type="Proteomes" id="UP000314981">
    <property type="component" value="Chromosome 9"/>
</dbReference>
<reference evidence="1 2" key="1">
    <citation type="submission" date="2018-11" db="EMBL/GenBank/DDBJ databases">
        <title>Haplotype-resolved cattle genomes.</title>
        <authorList>
            <person name="Low W.Y."/>
            <person name="Tearle R."/>
            <person name="Bickhart D.M."/>
            <person name="Rosen B.D."/>
            <person name="Koren S."/>
            <person name="Rhie A."/>
            <person name="Hiendleder S."/>
            <person name="Phillippy A.M."/>
            <person name="Smith T.P.L."/>
            <person name="Williams J.L."/>
        </authorList>
    </citation>
    <scope>NUCLEOTIDE SEQUENCE [LARGE SCALE GENOMIC DNA]</scope>
</reference>
<evidence type="ECO:0000313" key="2">
    <source>
        <dbReference type="Proteomes" id="UP000314981"/>
    </source>
</evidence>
<reference evidence="1" key="3">
    <citation type="submission" date="2025-09" db="UniProtKB">
        <authorList>
            <consortium name="Ensembl"/>
        </authorList>
    </citation>
    <scope>IDENTIFICATION</scope>
</reference>
<organism evidence="1 2">
    <name type="scientific">Bos indicus x Bos taurus</name>
    <name type="common">Hybrid cattle</name>
    <dbReference type="NCBI Taxonomy" id="30522"/>
    <lineage>
        <taxon>Eukaryota</taxon>
        <taxon>Metazoa</taxon>
        <taxon>Chordata</taxon>
        <taxon>Craniata</taxon>
        <taxon>Vertebrata</taxon>
        <taxon>Euteleostomi</taxon>
        <taxon>Mammalia</taxon>
        <taxon>Eutheria</taxon>
        <taxon>Laurasiatheria</taxon>
        <taxon>Artiodactyla</taxon>
        <taxon>Ruminantia</taxon>
        <taxon>Pecora</taxon>
        <taxon>Bovidae</taxon>
        <taxon>Bovinae</taxon>
        <taxon>Bos</taxon>
    </lineage>
</organism>
<dbReference type="AlphaFoldDB" id="A0A4W2CUG6"/>
<keyword evidence="2" id="KW-1185">Reference proteome</keyword>
<accession>A0A4W2CUG6</accession>
<dbReference type="Ensembl" id="ENSBIXT00000029262.1">
    <property type="protein sequence ID" value="ENSBIXP00000017002.1"/>
    <property type="gene ID" value="ENSBIXG00000021067.1"/>
</dbReference>